<dbReference type="InterPro" id="IPR018060">
    <property type="entry name" value="HTH_AraC"/>
</dbReference>
<dbReference type="InterPro" id="IPR020449">
    <property type="entry name" value="Tscrpt_reg_AraC-type_HTH"/>
</dbReference>
<evidence type="ECO:0000313" key="5">
    <source>
        <dbReference type="EMBL" id="EID73998.1"/>
    </source>
</evidence>
<evidence type="ECO:0000256" key="3">
    <source>
        <dbReference type="ARBA" id="ARBA00023163"/>
    </source>
</evidence>
<protein>
    <submittedName>
        <fullName evidence="5">AraC family transcriptional regulator</fullName>
    </submittedName>
</protein>
<keyword evidence="1" id="KW-0805">Transcription regulation</keyword>
<accession>I0WC82</accession>
<keyword evidence="6" id="KW-1185">Reference proteome</keyword>
<dbReference type="RefSeq" id="WP_008239915.1">
    <property type="nucleotide sequence ID" value="NZ_AJJU01000014.1"/>
</dbReference>
<dbReference type="PANTHER" id="PTHR43280">
    <property type="entry name" value="ARAC-FAMILY TRANSCRIPTIONAL REGULATOR"/>
    <property type="match status" value="1"/>
</dbReference>
<dbReference type="InterPro" id="IPR037923">
    <property type="entry name" value="HTH-like"/>
</dbReference>
<evidence type="ECO:0000313" key="6">
    <source>
        <dbReference type="Proteomes" id="UP000005938"/>
    </source>
</evidence>
<evidence type="ECO:0000256" key="1">
    <source>
        <dbReference type="ARBA" id="ARBA00023015"/>
    </source>
</evidence>
<name>I0WC82_9FLAO</name>
<dbReference type="SUPFAM" id="SSF51215">
    <property type="entry name" value="Regulatory protein AraC"/>
    <property type="match status" value="1"/>
</dbReference>
<dbReference type="EMBL" id="AJJU01000014">
    <property type="protein sequence ID" value="EID73998.1"/>
    <property type="molecule type" value="Genomic_DNA"/>
</dbReference>
<dbReference type="Gene3D" id="1.10.10.60">
    <property type="entry name" value="Homeodomain-like"/>
    <property type="match status" value="1"/>
</dbReference>
<keyword evidence="2" id="KW-0238">DNA-binding</keyword>
<dbReference type="GO" id="GO:0003700">
    <property type="term" value="F:DNA-binding transcription factor activity"/>
    <property type="evidence" value="ECO:0007669"/>
    <property type="project" value="InterPro"/>
</dbReference>
<dbReference type="PROSITE" id="PS01124">
    <property type="entry name" value="HTH_ARAC_FAMILY_2"/>
    <property type="match status" value="1"/>
</dbReference>
<dbReference type="STRING" id="946077.W5A_09532"/>
<dbReference type="Pfam" id="PF12833">
    <property type="entry name" value="HTH_18"/>
    <property type="match status" value="1"/>
</dbReference>
<dbReference type="AlphaFoldDB" id="I0WC82"/>
<dbReference type="SUPFAM" id="SSF46689">
    <property type="entry name" value="Homeodomain-like"/>
    <property type="match status" value="1"/>
</dbReference>
<dbReference type="SMART" id="SM00342">
    <property type="entry name" value="HTH_ARAC"/>
    <property type="match status" value="1"/>
</dbReference>
<dbReference type="InterPro" id="IPR009057">
    <property type="entry name" value="Homeodomain-like_sf"/>
</dbReference>
<dbReference type="PATRIC" id="fig|946077.3.peg.1924"/>
<proteinExistence type="predicted"/>
<evidence type="ECO:0000256" key="2">
    <source>
        <dbReference type="ARBA" id="ARBA00023125"/>
    </source>
</evidence>
<comment type="caution">
    <text evidence="5">The sequence shown here is derived from an EMBL/GenBank/DDBJ whole genome shotgun (WGS) entry which is preliminary data.</text>
</comment>
<dbReference type="InterPro" id="IPR003313">
    <property type="entry name" value="AraC-bd"/>
</dbReference>
<dbReference type="eggNOG" id="COG2207">
    <property type="taxonomic scope" value="Bacteria"/>
</dbReference>
<keyword evidence="3" id="KW-0804">Transcription</keyword>
<organism evidence="5 6">
    <name type="scientific">Imtechella halotolerans K1</name>
    <dbReference type="NCBI Taxonomy" id="946077"/>
    <lineage>
        <taxon>Bacteria</taxon>
        <taxon>Pseudomonadati</taxon>
        <taxon>Bacteroidota</taxon>
        <taxon>Flavobacteriia</taxon>
        <taxon>Flavobacteriales</taxon>
        <taxon>Flavobacteriaceae</taxon>
        <taxon>Imtechella</taxon>
    </lineage>
</organism>
<reference evidence="5 6" key="1">
    <citation type="journal article" date="2012" name="J. Bacteriol.">
        <title>Genome Sequence of the Halotolerant Bacterium Imtechella halotolerans K1T.</title>
        <authorList>
            <person name="Kumar S."/>
            <person name="Vikram S."/>
            <person name="Subramanian S."/>
            <person name="Raghava G.P."/>
            <person name="Pinnaka A.K."/>
        </authorList>
    </citation>
    <scope>NUCLEOTIDE SEQUENCE [LARGE SCALE GENOMIC DNA]</scope>
    <source>
        <strain evidence="5 6">K1</strain>
    </source>
</reference>
<dbReference type="PRINTS" id="PR00032">
    <property type="entry name" value="HTHARAC"/>
</dbReference>
<dbReference type="Proteomes" id="UP000005938">
    <property type="component" value="Unassembled WGS sequence"/>
</dbReference>
<dbReference type="GO" id="GO:0043565">
    <property type="term" value="F:sequence-specific DNA binding"/>
    <property type="evidence" value="ECO:0007669"/>
    <property type="project" value="InterPro"/>
</dbReference>
<dbReference type="InterPro" id="IPR014710">
    <property type="entry name" value="RmlC-like_jellyroll"/>
</dbReference>
<gene>
    <name evidence="5" type="ORF">W5A_09532</name>
</gene>
<dbReference type="Pfam" id="PF02311">
    <property type="entry name" value="AraC_binding"/>
    <property type="match status" value="1"/>
</dbReference>
<dbReference type="PANTHER" id="PTHR43280:SF32">
    <property type="entry name" value="TRANSCRIPTIONAL REGULATORY PROTEIN"/>
    <property type="match status" value="1"/>
</dbReference>
<evidence type="ECO:0000259" key="4">
    <source>
        <dbReference type="PROSITE" id="PS01124"/>
    </source>
</evidence>
<feature type="domain" description="HTH araC/xylS-type" evidence="4">
    <location>
        <begin position="191"/>
        <end position="289"/>
    </location>
</feature>
<sequence length="291" mass="34243">MIKIPILHISQFKESTSLSEVYVNTVTDHIQLDNPLIAKPHSHNFYLCVMFTQGSGVHEIDFNSYEIKPGTVFFLRPGQTHFWKFDTSPKGYIFFHSQEFYEIQFLEHRIHSFPFFYTYQNPPVLRINSKVMGRLNQMFEEAYTEYNQTAVMRELKLTSIITGIYIEFTRLYSSSEPLENFHSSHYSKILANLDRLIDTHFYREKLPKFYAGELNITAKHLNRVVKSTINKTTGQLISDRIVLESKRLIVHKNVNMAEIADSLGFSDYAYFSRFFKSKTGITPMEFRKNYM</sequence>
<dbReference type="Gene3D" id="2.60.120.10">
    <property type="entry name" value="Jelly Rolls"/>
    <property type="match status" value="1"/>
</dbReference>